<dbReference type="SUPFAM" id="SSF50978">
    <property type="entry name" value="WD40 repeat-like"/>
    <property type="match status" value="1"/>
</dbReference>
<dbReference type="Pfam" id="PF00400">
    <property type="entry name" value="WD40"/>
    <property type="match status" value="1"/>
</dbReference>
<dbReference type="SMART" id="SM00320">
    <property type="entry name" value="WD40"/>
    <property type="match status" value="5"/>
</dbReference>
<evidence type="ECO:0000256" key="2">
    <source>
        <dbReference type="ARBA" id="ARBA00022574"/>
    </source>
</evidence>
<dbReference type="InterPro" id="IPR036322">
    <property type="entry name" value="WD40_repeat_dom_sf"/>
</dbReference>
<dbReference type="PROSITE" id="PS50294">
    <property type="entry name" value="WD_REPEATS_REGION"/>
    <property type="match status" value="1"/>
</dbReference>
<gene>
    <name evidence="5" type="primary">LOC100211373</name>
</gene>
<accession>A0ABM4B6G1</accession>
<dbReference type="GeneID" id="100211373"/>
<keyword evidence="4" id="KW-1185">Reference proteome</keyword>
<evidence type="ECO:0000313" key="5">
    <source>
        <dbReference type="RefSeq" id="XP_065644439.1"/>
    </source>
</evidence>
<proteinExistence type="inferred from homology"/>
<dbReference type="InterPro" id="IPR015943">
    <property type="entry name" value="WD40/YVTN_repeat-like_dom_sf"/>
</dbReference>
<dbReference type="RefSeq" id="XP_065644439.1">
    <property type="nucleotide sequence ID" value="XM_065788367.1"/>
</dbReference>
<evidence type="ECO:0000256" key="1">
    <source>
        <dbReference type="ARBA" id="ARBA00009728"/>
    </source>
</evidence>
<sequence length="335" mass="37625">MFLLYLLMSLTRKELYSTVFAQQFSPCGKYLVTGNNYGKIAVFNITDALSASASLKCKIPMHCFQAHESYIYCFVTIDKYLISGGSSEVQAWVWKDLIREKLPKPAWSIHPPSSNPFGVPETNALTVNQSNNTLILGCGDNNVYVYDIETRNLLKTIQGHSDFIHAVGYLGRSHQIISGGEDGFIKFWDERSYEFLEQIEPSKLETASRESIGHWVSCFDVDQTEEWMVCGGAAHSSVWHLRSKTATAVLPTPNSCTQVAKFEDDYILIAGSEPIVSKWSMNGSLRSTFPCTPDSVYSLEINRKLNRILSIAGSSYNIDISTNFEYKSFSLTFKD</sequence>
<keyword evidence="2 3" id="KW-0853">WD repeat</keyword>
<dbReference type="InterPro" id="IPR042626">
    <property type="entry name" value="THOC6"/>
</dbReference>
<dbReference type="Proteomes" id="UP001652625">
    <property type="component" value="Chromosome 01"/>
</dbReference>
<dbReference type="PROSITE" id="PS50082">
    <property type="entry name" value="WD_REPEATS_2"/>
    <property type="match status" value="1"/>
</dbReference>
<dbReference type="PANTHER" id="PTHR44411:SF1">
    <property type="entry name" value="THO COMPLEX SUBUNIT 6 HOMOLOG"/>
    <property type="match status" value="1"/>
</dbReference>
<organism evidence="4 5">
    <name type="scientific">Hydra vulgaris</name>
    <name type="common">Hydra</name>
    <name type="synonym">Hydra attenuata</name>
    <dbReference type="NCBI Taxonomy" id="6087"/>
    <lineage>
        <taxon>Eukaryota</taxon>
        <taxon>Metazoa</taxon>
        <taxon>Cnidaria</taxon>
        <taxon>Hydrozoa</taxon>
        <taxon>Hydroidolina</taxon>
        <taxon>Anthoathecata</taxon>
        <taxon>Aplanulata</taxon>
        <taxon>Hydridae</taxon>
        <taxon>Hydra</taxon>
    </lineage>
</organism>
<dbReference type="InterPro" id="IPR001680">
    <property type="entry name" value="WD40_rpt"/>
</dbReference>
<dbReference type="PANTHER" id="PTHR44411">
    <property type="entry name" value="THO COMPLEX SUBUNIT 6 HOMOLOG"/>
    <property type="match status" value="1"/>
</dbReference>
<reference evidence="4" key="1">
    <citation type="submission" date="2025-05" db="UniProtKB">
        <authorList>
            <consortium name="RefSeq"/>
        </authorList>
    </citation>
    <scope>NUCLEOTIDE SEQUENCE [LARGE SCALE GENOMIC DNA]</scope>
</reference>
<evidence type="ECO:0000256" key="3">
    <source>
        <dbReference type="PROSITE-ProRule" id="PRU00221"/>
    </source>
</evidence>
<reference evidence="5" key="2">
    <citation type="submission" date="2025-08" db="UniProtKB">
        <authorList>
            <consortium name="RefSeq"/>
        </authorList>
    </citation>
    <scope>IDENTIFICATION</scope>
</reference>
<evidence type="ECO:0000313" key="4">
    <source>
        <dbReference type="Proteomes" id="UP001652625"/>
    </source>
</evidence>
<feature type="repeat" description="WD" evidence="3">
    <location>
        <begin position="157"/>
        <end position="198"/>
    </location>
</feature>
<comment type="similarity">
    <text evidence="1">Belongs to the WD repeat THOC6 family.</text>
</comment>
<protein>
    <submittedName>
        <fullName evidence="5">THO complex subunit 6 homolog isoform X3</fullName>
    </submittedName>
</protein>
<dbReference type="Gene3D" id="2.130.10.10">
    <property type="entry name" value="YVTN repeat-like/Quinoprotein amine dehydrogenase"/>
    <property type="match status" value="1"/>
</dbReference>
<name>A0ABM4B6G1_HYDVU</name>